<evidence type="ECO:0000256" key="2">
    <source>
        <dbReference type="ARBA" id="ARBA00022473"/>
    </source>
</evidence>
<dbReference type="GO" id="GO:0048598">
    <property type="term" value="P:embryonic morphogenesis"/>
    <property type="evidence" value="ECO:0007669"/>
    <property type="project" value="TreeGrafter"/>
</dbReference>
<feature type="DNA-binding region" description="Homeobox" evidence="9">
    <location>
        <begin position="81"/>
        <end position="140"/>
    </location>
</feature>
<sequence length="176" mass="19848">MAQTEAECSTPLPFSVDALMAPDRRSVPQMPFHRSPHSDVRNEAHDASTVVCCGLSPAPTPDPATAPAPGPCCPLRRHRTNRRPRTPFSAAQLRALERQFQHKQYLSIAERAGFAASLELTETQVKIWFQNRRAKAKRVHEAEVERLKLKHLLPPPGVLCNYSYCNYYYSSMSHSH</sequence>
<keyword evidence="4 9" id="KW-0238">DNA-binding</keyword>
<evidence type="ECO:0000256" key="11">
    <source>
        <dbReference type="SAM" id="MobiDB-lite"/>
    </source>
</evidence>
<evidence type="ECO:0000313" key="13">
    <source>
        <dbReference type="EMBL" id="CAL1608599.1"/>
    </source>
</evidence>
<reference evidence="13 14" key="1">
    <citation type="submission" date="2024-04" db="EMBL/GenBank/DDBJ databases">
        <authorList>
            <person name="Waldvogel A.-M."/>
            <person name="Schoenle A."/>
        </authorList>
    </citation>
    <scope>NUCLEOTIDE SEQUENCE [LARGE SCALE GENOMIC DNA]</scope>
</reference>
<dbReference type="Proteomes" id="UP001497482">
    <property type="component" value="Chromosome 6"/>
</dbReference>
<dbReference type="GO" id="GO:0000977">
    <property type="term" value="F:RNA polymerase II transcription regulatory region sequence-specific DNA binding"/>
    <property type="evidence" value="ECO:0007669"/>
    <property type="project" value="TreeGrafter"/>
</dbReference>
<keyword evidence="5 9" id="KW-0371">Homeobox</keyword>
<dbReference type="GO" id="GO:0000981">
    <property type="term" value="F:DNA-binding transcription factor activity, RNA polymerase II-specific"/>
    <property type="evidence" value="ECO:0007669"/>
    <property type="project" value="InterPro"/>
</dbReference>
<dbReference type="PROSITE" id="PS00027">
    <property type="entry name" value="HOMEOBOX_1"/>
    <property type="match status" value="1"/>
</dbReference>
<organism evidence="13 14">
    <name type="scientific">Knipowitschia caucasica</name>
    <name type="common">Caucasian dwarf goby</name>
    <name type="synonym">Pomatoschistus caucasicus</name>
    <dbReference type="NCBI Taxonomy" id="637954"/>
    <lineage>
        <taxon>Eukaryota</taxon>
        <taxon>Metazoa</taxon>
        <taxon>Chordata</taxon>
        <taxon>Craniata</taxon>
        <taxon>Vertebrata</taxon>
        <taxon>Euteleostomi</taxon>
        <taxon>Actinopterygii</taxon>
        <taxon>Neopterygii</taxon>
        <taxon>Teleostei</taxon>
        <taxon>Neoteleostei</taxon>
        <taxon>Acanthomorphata</taxon>
        <taxon>Gobiaria</taxon>
        <taxon>Gobiiformes</taxon>
        <taxon>Gobioidei</taxon>
        <taxon>Gobiidae</taxon>
        <taxon>Gobiinae</taxon>
        <taxon>Knipowitschia</taxon>
    </lineage>
</organism>
<keyword evidence="3" id="KW-0805">Transcription regulation</keyword>
<dbReference type="InterPro" id="IPR017970">
    <property type="entry name" value="Homeobox_CS"/>
</dbReference>
<evidence type="ECO:0000256" key="1">
    <source>
        <dbReference type="ARBA" id="ARBA00004123"/>
    </source>
</evidence>
<evidence type="ECO:0000259" key="12">
    <source>
        <dbReference type="PROSITE" id="PS50071"/>
    </source>
</evidence>
<dbReference type="PANTHER" id="PTHR24338:SF8">
    <property type="entry name" value="HOMEOBOX PROTEIN MSX-1"/>
    <property type="match status" value="1"/>
</dbReference>
<evidence type="ECO:0000256" key="8">
    <source>
        <dbReference type="ARBA" id="ARBA00038425"/>
    </source>
</evidence>
<gene>
    <name evidence="13" type="ORF">KC01_LOCUS35502</name>
</gene>
<dbReference type="PRINTS" id="PR00024">
    <property type="entry name" value="HOMEOBOX"/>
</dbReference>
<comment type="subcellular location">
    <subcellularLocation>
        <location evidence="1 9 10">Nucleus</location>
    </subcellularLocation>
</comment>
<dbReference type="Pfam" id="PF00046">
    <property type="entry name" value="Homeodomain"/>
    <property type="match status" value="1"/>
</dbReference>
<name>A0AAV2M5M6_KNICA</name>
<feature type="compositionally biased region" description="Pro residues" evidence="11">
    <location>
        <begin position="61"/>
        <end position="72"/>
    </location>
</feature>
<evidence type="ECO:0000256" key="9">
    <source>
        <dbReference type="PROSITE-ProRule" id="PRU00108"/>
    </source>
</evidence>
<dbReference type="PROSITE" id="PS50071">
    <property type="entry name" value="HOMEOBOX_2"/>
    <property type="match status" value="1"/>
</dbReference>
<evidence type="ECO:0000256" key="4">
    <source>
        <dbReference type="ARBA" id="ARBA00023125"/>
    </source>
</evidence>
<dbReference type="GO" id="GO:0005634">
    <property type="term" value="C:nucleus"/>
    <property type="evidence" value="ECO:0007669"/>
    <property type="project" value="UniProtKB-SubCell"/>
</dbReference>
<evidence type="ECO:0000313" key="14">
    <source>
        <dbReference type="Proteomes" id="UP001497482"/>
    </source>
</evidence>
<dbReference type="InterPro" id="IPR050674">
    <property type="entry name" value="Msh_Homeobox_Regulators"/>
</dbReference>
<comment type="similarity">
    <text evidence="8">Belongs to the Msh homeobox family.</text>
</comment>
<keyword evidence="2" id="KW-0217">Developmental protein</keyword>
<dbReference type="CDD" id="cd00086">
    <property type="entry name" value="homeodomain"/>
    <property type="match status" value="1"/>
</dbReference>
<evidence type="ECO:0000256" key="6">
    <source>
        <dbReference type="ARBA" id="ARBA00023163"/>
    </source>
</evidence>
<proteinExistence type="inferred from homology"/>
<keyword evidence="7 9" id="KW-0539">Nucleus</keyword>
<dbReference type="PANTHER" id="PTHR24338">
    <property type="entry name" value="HOMEOBOX PROTEIN MSX"/>
    <property type="match status" value="1"/>
</dbReference>
<dbReference type="InterPro" id="IPR001356">
    <property type="entry name" value="HD"/>
</dbReference>
<feature type="region of interest" description="Disordered" evidence="11">
    <location>
        <begin position="61"/>
        <end position="81"/>
    </location>
</feature>
<dbReference type="Gene3D" id="1.10.10.60">
    <property type="entry name" value="Homeodomain-like"/>
    <property type="match status" value="1"/>
</dbReference>
<feature type="domain" description="Homeobox" evidence="12">
    <location>
        <begin position="79"/>
        <end position="139"/>
    </location>
</feature>
<dbReference type="AlphaFoldDB" id="A0AAV2M5M6"/>
<dbReference type="SUPFAM" id="SSF46689">
    <property type="entry name" value="Homeodomain-like"/>
    <property type="match status" value="1"/>
</dbReference>
<keyword evidence="6" id="KW-0804">Transcription</keyword>
<keyword evidence="14" id="KW-1185">Reference proteome</keyword>
<evidence type="ECO:0000256" key="3">
    <source>
        <dbReference type="ARBA" id="ARBA00023015"/>
    </source>
</evidence>
<accession>A0AAV2M5M6</accession>
<evidence type="ECO:0000256" key="7">
    <source>
        <dbReference type="ARBA" id="ARBA00023242"/>
    </source>
</evidence>
<protein>
    <recommendedName>
        <fullName evidence="12">Homeobox domain-containing protein</fullName>
    </recommendedName>
</protein>
<dbReference type="EMBL" id="OZ035828">
    <property type="protein sequence ID" value="CAL1608599.1"/>
    <property type="molecule type" value="Genomic_DNA"/>
</dbReference>
<dbReference type="InterPro" id="IPR020479">
    <property type="entry name" value="HD_metazoa"/>
</dbReference>
<evidence type="ECO:0000256" key="10">
    <source>
        <dbReference type="RuleBase" id="RU000682"/>
    </source>
</evidence>
<dbReference type="InterPro" id="IPR009057">
    <property type="entry name" value="Homeodomain-like_sf"/>
</dbReference>
<evidence type="ECO:0000256" key="5">
    <source>
        <dbReference type="ARBA" id="ARBA00023155"/>
    </source>
</evidence>
<dbReference type="SMART" id="SM00389">
    <property type="entry name" value="HOX"/>
    <property type="match status" value="1"/>
</dbReference>